<reference evidence="3 4" key="1">
    <citation type="submission" date="2019-10" db="EMBL/GenBank/DDBJ databases">
        <authorList>
            <person name="Kayansamruaj P."/>
        </authorList>
    </citation>
    <scope>NUCLEOTIDE SEQUENCE [LARGE SCALE GENOMIC DNA]</scope>
    <source>
        <strain evidence="3">SDDV_Thai_2019</strain>
    </source>
</reference>
<feature type="region of interest" description="Disordered" evidence="1">
    <location>
        <begin position="198"/>
        <end position="263"/>
    </location>
</feature>
<sequence length="273" mass="30456">MSSRKKLCNKFRRSGYAVNPITKRPISPTGDVSKTMQQVCSEKNLCRQYNDDPSYNPWTHRSLTAASPKHRYISGICSGGRANTPPPPRPPRRRRQVPAVASIDKQLETQWATSQPNSQLPYKLEACARYTMEPHINPFTTDKPLKRHSQLEDALYRECEDDIIKDMECGMFQQNPTRNPETNRPISATGPIANSLRRRCAGWSPSSPSQPASPSLSPPVPARSSLSPPVPPRSTSLGSMSRSFNPSMTSTPLQRSPARARADTLRRYIQGSV</sequence>
<feature type="domain" description="2-cysteine adaptor" evidence="2">
    <location>
        <begin position="127"/>
        <end position="160"/>
    </location>
</feature>
<organism evidence="3 4">
    <name type="scientific">Scale drop disease virus</name>
    <dbReference type="NCBI Taxonomy" id="1697349"/>
    <lineage>
        <taxon>Viruses</taxon>
        <taxon>Varidnaviria</taxon>
        <taxon>Bamfordvirae</taxon>
        <taxon>Nucleocytoviricota</taxon>
        <taxon>Megaviricetes</taxon>
        <taxon>Pimascovirales</taxon>
        <taxon>Pimascovirales incertae sedis</taxon>
        <taxon>Iridoviridae</taxon>
        <taxon>Alphairidovirinae</taxon>
        <taxon>Megalocytivirus</taxon>
        <taxon>Megalocytivirus lates1</taxon>
    </lineage>
</organism>
<feature type="domain" description="2-cysteine adaptor" evidence="2">
    <location>
        <begin position="8"/>
        <end position="41"/>
    </location>
</feature>
<feature type="region of interest" description="Disordered" evidence="1">
    <location>
        <begin position="76"/>
        <end position="95"/>
    </location>
</feature>
<protein>
    <submittedName>
        <fullName evidence="3">Putative serine/threonine-protein kinase</fullName>
    </submittedName>
</protein>
<feature type="compositionally biased region" description="Polar residues" evidence="1">
    <location>
        <begin position="235"/>
        <end position="254"/>
    </location>
</feature>
<dbReference type="InterPro" id="IPR014901">
    <property type="entry name" value="2-cysteine_adaptor"/>
</dbReference>
<dbReference type="GO" id="GO:0016301">
    <property type="term" value="F:kinase activity"/>
    <property type="evidence" value="ECO:0007669"/>
    <property type="project" value="UniProtKB-KW"/>
</dbReference>
<evidence type="ECO:0000259" key="2">
    <source>
        <dbReference type="Pfam" id="PF08793"/>
    </source>
</evidence>
<keyword evidence="3" id="KW-0808">Transferase</keyword>
<accession>A0A7D5UL34</accession>
<feature type="domain" description="2-cysteine adaptor" evidence="2">
    <location>
        <begin position="46"/>
        <end position="79"/>
    </location>
</feature>
<feature type="compositionally biased region" description="Low complexity" evidence="1">
    <location>
        <begin position="204"/>
        <end position="215"/>
    </location>
</feature>
<proteinExistence type="predicted"/>
<dbReference type="Pfam" id="PF08793">
    <property type="entry name" value="2C_adapt"/>
    <property type="match status" value="4"/>
</dbReference>
<evidence type="ECO:0000313" key="3">
    <source>
        <dbReference type="EMBL" id="QLI60687.1"/>
    </source>
</evidence>
<keyword evidence="3" id="KW-0418">Kinase</keyword>
<dbReference type="Proteomes" id="UP000510602">
    <property type="component" value="Segment"/>
</dbReference>
<evidence type="ECO:0000256" key="1">
    <source>
        <dbReference type="SAM" id="MobiDB-lite"/>
    </source>
</evidence>
<evidence type="ECO:0000313" key="4">
    <source>
        <dbReference type="Proteomes" id="UP000510602"/>
    </source>
</evidence>
<dbReference type="EMBL" id="MN562489">
    <property type="protein sequence ID" value="QLI60687.1"/>
    <property type="molecule type" value="Genomic_DNA"/>
</dbReference>
<feature type="domain" description="2-cysteine adaptor" evidence="2">
    <location>
        <begin position="169"/>
        <end position="202"/>
    </location>
</feature>
<name>A0A7D5UL34_9VIRU</name>